<evidence type="ECO:0000313" key="2">
    <source>
        <dbReference type="EMBL" id="KAI6658367.1"/>
    </source>
</evidence>
<reference evidence="2 3" key="1">
    <citation type="journal article" date="2023" name="BMC Biol.">
        <title>The compact genome of the sponge Oopsacas minuta (Hexactinellida) is lacking key metazoan core genes.</title>
        <authorList>
            <person name="Santini S."/>
            <person name="Schenkelaars Q."/>
            <person name="Jourda C."/>
            <person name="Duchesne M."/>
            <person name="Belahbib H."/>
            <person name="Rocher C."/>
            <person name="Selva M."/>
            <person name="Riesgo A."/>
            <person name="Vervoort M."/>
            <person name="Leys S.P."/>
            <person name="Kodjabachian L."/>
            <person name="Le Bivic A."/>
            <person name="Borchiellini C."/>
            <person name="Claverie J.M."/>
            <person name="Renard E."/>
        </authorList>
    </citation>
    <scope>NUCLEOTIDE SEQUENCE [LARGE SCALE GENOMIC DNA]</scope>
    <source>
        <strain evidence="2">SPO-2</strain>
    </source>
</reference>
<accession>A0AAV7KAS1</accession>
<gene>
    <name evidence="2" type="ORF">LOD99_11056</name>
</gene>
<comment type="caution">
    <text evidence="2">The sequence shown here is derived from an EMBL/GenBank/DDBJ whole genome shotgun (WGS) entry which is preliminary data.</text>
</comment>
<proteinExistence type="predicted"/>
<dbReference type="AlphaFoldDB" id="A0AAV7KAS1"/>
<name>A0AAV7KAS1_9METZ</name>
<evidence type="ECO:0000256" key="1">
    <source>
        <dbReference type="SAM" id="MobiDB-lite"/>
    </source>
</evidence>
<organism evidence="2 3">
    <name type="scientific">Oopsacas minuta</name>
    <dbReference type="NCBI Taxonomy" id="111878"/>
    <lineage>
        <taxon>Eukaryota</taxon>
        <taxon>Metazoa</taxon>
        <taxon>Porifera</taxon>
        <taxon>Hexactinellida</taxon>
        <taxon>Hexasterophora</taxon>
        <taxon>Lyssacinosida</taxon>
        <taxon>Leucopsacidae</taxon>
        <taxon>Oopsacas</taxon>
    </lineage>
</organism>
<keyword evidence="3" id="KW-1185">Reference proteome</keyword>
<dbReference type="Proteomes" id="UP001165289">
    <property type="component" value="Unassembled WGS sequence"/>
</dbReference>
<feature type="region of interest" description="Disordered" evidence="1">
    <location>
        <begin position="93"/>
        <end position="112"/>
    </location>
</feature>
<sequence length="308" mass="35682">MIKPNTKRPCNEEFWKNAPKKMKLNISRLKYALLPDKLSFDKDIPKLFKESNNKEESHDQTGYFNPFRISIKHGSPPKAIAVKCRHQFSSSQAHLNSSLHQKDGLGNPNMTLPSSESNQIPVLINHELESVSSPLDDYKHTIQEDFTPSALIPNQDNKYKFMKDSIFNKLNRTLLIDPSKYFKLKIDYNTNMLNLQPGVSFLAYCTNMEYHDTIIPVIIPKGYYTDSNGQFTLNEEVCELYCNVCKQIIMDDNPQGIGFRNCRVQVKYRDTNRVSDTFSFDVNEKTFAFSKFSQTGHVKYFYVRFHVA</sequence>
<protein>
    <submittedName>
        <fullName evidence="2">Uncharacterized protein</fullName>
    </submittedName>
</protein>
<dbReference type="EMBL" id="JAKMXF010000093">
    <property type="protein sequence ID" value="KAI6658367.1"/>
    <property type="molecule type" value="Genomic_DNA"/>
</dbReference>
<evidence type="ECO:0000313" key="3">
    <source>
        <dbReference type="Proteomes" id="UP001165289"/>
    </source>
</evidence>